<evidence type="ECO:0000313" key="2">
    <source>
        <dbReference type="Proteomes" id="UP000012220"/>
    </source>
</evidence>
<dbReference type="EMBL" id="AHNY02000191">
    <property type="protein sequence ID" value="EMY24496.1"/>
    <property type="molecule type" value="Genomic_DNA"/>
</dbReference>
<protein>
    <submittedName>
        <fullName evidence="1">Uncharacterized protein</fullName>
    </submittedName>
</protein>
<sequence>MAFFSSCFQLLVTSFSSPYPGQQDSGTSARLFVFSLGNGESSKEVVSLPLSSLKKSFSQISVQKF</sequence>
<evidence type="ECO:0000313" key="1">
    <source>
        <dbReference type="EMBL" id="EMY24496.1"/>
    </source>
</evidence>
<comment type="caution">
    <text evidence="1">The sequence shown here is derived from an EMBL/GenBank/DDBJ whole genome shotgun (WGS) entry which is preliminary data.</text>
</comment>
<name>N1UKT4_LEPIR</name>
<organism evidence="1 2">
    <name type="scientific">Leptospira interrogans serovar Australis str. 200703203</name>
    <dbReference type="NCBI Taxonomy" id="1085541"/>
    <lineage>
        <taxon>Bacteria</taxon>
        <taxon>Pseudomonadati</taxon>
        <taxon>Spirochaetota</taxon>
        <taxon>Spirochaetia</taxon>
        <taxon>Leptospirales</taxon>
        <taxon>Leptospiraceae</taxon>
        <taxon>Leptospira</taxon>
    </lineage>
</organism>
<dbReference type="Proteomes" id="UP000012220">
    <property type="component" value="Unassembled WGS sequence"/>
</dbReference>
<gene>
    <name evidence="1" type="ORF">LEP1GSC115_4882</name>
</gene>
<reference evidence="1 2" key="1">
    <citation type="submission" date="2013-02" db="EMBL/GenBank/DDBJ databases">
        <authorList>
            <person name="Harkins D.M."/>
            <person name="Durkin A.S."/>
            <person name="Brinkac L.M."/>
            <person name="Haft D.H."/>
            <person name="Selengut J.D."/>
            <person name="Sanka R."/>
            <person name="DePew J."/>
            <person name="Purushe J."/>
            <person name="Picardeau M."/>
            <person name="Werts C."/>
            <person name="Goarant C."/>
            <person name="Vinetz J.M."/>
            <person name="Sutton G.G."/>
            <person name="Nierman W.C."/>
            <person name="Fouts D.E."/>
        </authorList>
    </citation>
    <scope>NUCLEOTIDE SEQUENCE [LARGE SCALE GENOMIC DNA]</scope>
    <source>
        <strain evidence="1 2">200703203</strain>
    </source>
</reference>
<accession>N1UKT4</accession>
<dbReference type="AlphaFoldDB" id="N1UKT4"/>
<dbReference type="BioCyc" id="LINT1085541:G11IQ-3047-MONOMER"/>
<proteinExistence type="predicted"/>